<reference evidence="1 2" key="1">
    <citation type="submission" date="2016-10" db="EMBL/GenBank/DDBJ databases">
        <authorList>
            <person name="de Groot N.N."/>
        </authorList>
    </citation>
    <scope>NUCLEOTIDE SEQUENCE [LARGE SCALE GENOMIC DNA]</scope>
    <source>
        <strain evidence="1 2">DSM 7343</strain>
    </source>
</reference>
<evidence type="ECO:0000313" key="1">
    <source>
        <dbReference type="EMBL" id="SEA16621.1"/>
    </source>
</evidence>
<gene>
    <name evidence="1" type="ORF">SAMN05660420_01448</name>
</gene>
<name>A0A1H3YZN1_9BACT</name>
<evidence type="ECO:0000313" key="2">
    <source>
        <dbReference type="Proteomes" id="UP000199409"/>
    </source>
</evidence>
<dbReference type="AlphaFoldDB" id="A0A1H3YZN1"/>
<accession>A0A1H3YZN1</accession>
<dbReference type="EMBL" id="FNQN01000003">
    <property type="protein sequence ID" value="SEA16621.1"/>
    <property type="molecule type" value="Genomic_DNA"/>
</dbReference>
<sequence length="87" mass="9992">MTQLFSEIDPKTGLHILRGHISNDSPNCCQIAVYCPYCGEDHIHGWPSRITNTKYLEHRSAHCFDTPTQRRTESPFYVQGYLIGIQP</sequence>
<dbReference type="Proteomes" id="UP000199409">
    <property type="component" value="Unassembled WGS sequence"/>
</dbReference>
<protein>
    <submittedName>
        <fullName evidence="1">Uncharacterized protein</fullName>
    </submittedName>
</protein>
<proteinExistence type="predicted"/>
<dbReference type="STRING" id="37625.SAMN05660420_01448"/>
<organism evidence="1 2">
    <name type="scientific">Desulfuromusa kysingii</name>
    <dbReference type="NCBI Taxonomy" id="37625"/>
    <lineage>
        <taxon>Bacteria</taxon>
        <taxon>Pseudomonadati</taxon>
        <taxon>Thermodesulfobacteriota</taxon>
        <taxon>Desulfuromonadia</taxon>
        <taxon>Desulfuromonadales</taxon>
        <taxon>Geopsychrobacteraceae</taxon>
        <taxon>Desulfuromusa</taxon>
    </lineage>
</organism>
<keyword evidence="2" id="KW-1185">Reference proteome</keyword>